<dbReference type="RefSeq" id="XP_060341767.1">
    <property type="nucleotide sequence ID" value="XM_060499335.1"/>
</dbReference>
<organism evidence="2 3">
    <name type="scientific">Colletotrichum paranaense</name>
    <dbReference type="NCBI Taxonomy" id="1914294"/>
    <lineage>
        <taxon>Eukaryota</taxon>
        <taxon>Fungi</taxon>
        <taxon>Dikarya</taxon>
        <taxon>Ascomycota</taxon>
        <taxon>Pezizomycotina</taxon>
        <taxon>Sordariomycetes</taxon>
        <taxon>Hypocreomycetidae</taxon>
        <taxon>Glomerellales</taxon>
        <taxon>Glomerellaceae</taxon>
        <taxon>Colletotrichum</taxon>
        <taxon>Colletotrichum acutatum species complex</taxon>
    </lineage>
</organism>
<keyword evidence="3" id="KW-1185">Reference proteome</keyword>
<sequence>MEMTRTDKKHKNTIFACASASSKEFRSKKRHVGYGYILAMVDGVKLGCVKCKVLTPDYPPSIGHSTTPAHTCKVRTNLTTNQLHNRQAQPGLGAIGARKVTHHKAGRGRDRQTDRVVLETDKGQKKHPRPRHRGGLKGS</sequence>
<dbReference type="GeneID" id="85383234"/>
<evidence type="ECO:0000256" key="1">
    <source>
        <dbReference type="SAM" id="MobiDB-lite"/>
    </source>
</evidence>
<comment type="caution">
    <text evidence="2">The sequence shown here is derived from an EMBL/GenBank/DDBJ whole genome shotgun (WGS) entry which is preliminary data.</text>
</comment>
<dbReference type="Proteomes" id="UP001241169">
    <property type="component" value="Unassembled WGS sequence"/>
</dbReference>
<evidence type="ECO:0000313" key="2">
    <source>
        <dbReference type="EMBL" id="KAK1520034.1"/>
    </source>
</evidence>
<feature type="compositionally biased region" description="Basic and acidic residues" evidence="1">
    <location>
        <begin position="107"/>
        <end position="123"/>
    </location>
</feature>
<gene>
    <name evidence="2" type="ORF">CPAR01_15085</name>
</gene>
<feature type="region of interest" description="Disordered" evidence="1">
    <location>
        <begin position="86"/>
        <end position="139"/>
    </location>
</feature>
<accession>A0ABQ9S0R7</accession>
<protein>
    <submittedName>
        <fullName evidence="2">Uncharacterized protein</fullName>
    </submittedName>
</protein>
<reference evidence="2 3" key="1">
    <citation type="submission" date="2016-10" db="EMBL/GenBank/DDBJ databases">
        <title>The genome sequence of Colletotrichum fioriniae PJ7.</title>
        <authorList>
            <person name="Baroncelli R."/>
        </authorList>
    </citation>
    <scope>NUCLEOTIDE SEQUENCE [LARGE SCALE GENOMIC DNA]</scope>
    <source>
        <strain evidence="2 3">IMI 384185</strain>
    </source>
</reference>
<name>A0ABQ9S0R7_9PEZI</name>
<dbReference type="EMBL" id="MOPA01000018">
    <property type="protein sequence ID" value="KAK1520034.1"/>
    <property type="molecule type" value="Genomic_DNA"/>
</dbReference>
<evidence type="ECO:0000313" key="3">
    <source>
        <dbReference type="Proteomes" id="UP001241169"/>
    </source>
</evidence>
<feature type="compositionally biased region" description="Basic residues" evidence="1">
    <location>
        <begin position="124"/>
        <end position="139"/>
    </location>
</feature>
<proteinExistence type="predicted"/>